<name>A0A6A0ANV3_HAELA</name>
<dbReference type="AlphaFoldDB" id="A0A6A0ANV3"/>
<evidence type="ECO:0000313" key="1">
    <source>
        <dbReference type="EMBL" id="GFH33544.1"/>
    </source>
</evidence>
<sequence length="75" mass="8035">MTPESVQLHVVALRTSDICTDASFDICTDVDNVNICADASLDICADVAKIELLDICTDAVIVNICADCITQHLHS</sequence>
<organism evidence="1 2">
    <name type="scientific">Haematococcus lacustris</name>
    <name type="common">Green alga</name>
    <name type="synonym">Haematococcus pluvialis</name>
    <dbReference type="NCBI Taxonomy" id="44745"/>
    <lineage>
        <taxon>Eukaryota</taxon>
        <taxon>Viridiplantae</taxon>
        <taxon>Chlorophyta</taxon>
        <taxon>core chlorophytes</taxon>
        <taxon>Chlorophyceae</taxon>
        <taxon>CS clade</taxon>
        <taxon>Chlamydomonadales</taxon>
        <taxon>Haematococcaceae</taxon>
        <taxon>Haematococcus</taxon>
    </lineage>
</organism>
<protein>
    <submittedName>
        <fullName evidence="1">Uncharacterized protein</fullName>
    </submittedName>
</protein>
<evidence type="ECO:0000313" key="2">
    <source>
        <dbReference type="Proteomes" id="UP000485058"/>
    </source>
</evidence>
<dbReference type="Proteomes" id="UP000485058">
    <property type="component" value="Unassembled WGS sequence"/>
</dbReference>
<reference evidence="1 2" key="1">
    <citation type="submission" date="2020-02" db="EMBL/GenBank/DDBJ databases">
        <title>Draft genome sequence of Haematococcus lacustris strain NIES-144.</title>
        <authorList>
            <person name="Morimoto D."/>
            <person name="Nakagawa S."/>
            <person name="Yoshida T."/>
            <person name="Sawayama S."/>
        </authorList>
    </citation>
    <scope>NUCLEOTIDE SEQUENCE [LARGE SCALE GENOMIC DNA]</scope>
    <source>
        <strain evidence="1 2">NIES-144</strain>
    </source>
</reference>
<gene>
    <name evidence="1" type="ORF">HaLaN_32932</name>
</gene>
<accession>A0A6A0ANV3</accession>
<keyword evidence="2" id="KW-1185">Reference proteome</keyword>
<proteinExistence type="predicted"/>
<dbReference type="EMBL" id="BLLF01008855">
    <property type="protein sequence ID" value="GFH33544.1"/>
    <property type="molecule type" value="Genomic_DNA"/>
</dbReference>
<comment type="caution">
    <text evidence="1">The sequence shown here is derived from an EMBL/GenBank/DDBJ whole genome shotgun (WGS) entry which is preliminary data.</text>
</comment>